<gene>
    <name evidence="2" type="ORF">Asi02nite_79690</name>
</gene>
<dbReference type="InterPro" id="IPR029024">
    <property type="entry name" value="TerB-like"/>
</dbReference>
<proteinExistence type="predicted"/>
<accession>A0ABQ4D4I5</accession>
<feature type="region of interest" description="Disordered" evidence="1">
    <location>
        <begin position="55"/>
        <end position="74"/>
    </location>
</feature>
<dbReference type="RefSeq" id="WP_203719277.1">
    <property type="nucleotide sequence ID" value="NZ_BONE01000145.1"/>
</dbReference>
<sequence length="137" mass="14754">MTDKTMRYTDQERDTMRNSAMGAMMLVSKSDPGIMGTIKEMFAGSKALRSASPEMQDIFKGGGGGMPKMPKGSAADMENNVMSMLQQSMQILSKNPQDQQNFRNTIMSACDQVAKAQGGVSSNETAMINKIRSALGG</sequence>
<dbReference type="EMBL" id="BONE01000145">
    <property type="protein sequence ID" value="GIF78451.1"/>
    <property type="molecule type" value="Genomic_DNA"/>
</dbReference>
<protein>
    <submittedName>
        <fullName evidence="2">Uncharacterized protein</fullName>
    </submittedName>
</protein>
<dbReference type="Gene3D" id="1.10.3680.10">
    <property type="entry name" value="TerB-like"/>
    <property type="match status" value="1"/>
</dbReference>
<evidence type="ECO:0000313" key="2">
    <source>
        <dbReference type="EMBL" id="GIF78451.1"/>
    </source>
</evidence>
<evidence type="ECO:0000313" key="3">
    <source>
        <dbReference type="Proteomes" id="UP000604117"/>
    </source>
</evidence>
<evidence type="ECO:0000256" key="1">
    <source>
        <dbReference type="SAM" id="MobiDB-lite"/>
    </source>
</evidence>
<name>A0ABQ4D4I5_9ACTN</name>
<dbReference type="Proteomes" id="UP000604117">
    <property type="component" value="Unassembled WGS sequence"/>
</dbReference>
<comment type="caution">
    <text evidence="2">The sequence shown here is derived from an EMBL/GenBank/DDBJ whole genome shotgun (WGS) entry which is preliminary data.</text>
</comment>
<organism evidence="2 3">
    <name type="scientific">Asanoa siamensis</name>
    <dbReference type="NCBI Taxonomy" id="926357"/>
    <lineage>
        <taxon>Bacteria</taxon>
        <taxon>Bacillati</taxon>
        <taxon>Actinomycetota</taxon>
        <taxon>Actinomycetes</taxon>
        <taxon>Micromonosporales</taxon>
        <taxon>Micromonosporaceae</taxon>
        <taxon>Asanoa</taxon>
    </lineage>
</organism>
<keyword evidence="3" id="KW-1185">Reference proteome</keyword>
<reference evidence="2 3" key="1">
    <citation type="submission" date="2021-01" db="EMBL/GenBank/DDBJ databases">
        <title>Whole genome shotgun sequence of Asanoa siamensis NBRC 107932.</title>
        <authorList>
            <person name="Komaki H."/>
            <person name="Tamura T."/>
        </authorList>
    </citation>
    <scope>NUCLEOTIDE SEQUENCE [LARGE SCALE GENOMIC DNA]</scope>
    <source>
        <strain evidence="2 3">NBRC 107932</strain>
    </source>
</reference>